<dbReference type="GO" id="GO:0004497">
    <property type="term" value="F:monooxygenase activity"/>
    <property type="evidence" value="ECO:0007669"/>
    <property type="project" value="UniProtKB-KW"/>
</dbReference>
<name>A0A076MVU0_AMYME</name>
<dbReference type="EMBL" id="CP009110">
    <property type="protein sequence ID" value="AIJ22900.1"/>
    <property type="molecule type" value="Genomic_DNA"/>
</dbReference>
<evidence type="ECO:0000256" key="1">
    <source>
        <dbReference type="SAM" id="MobiDB-lite"/>
    </source>
</evidence>
<dbReference type="Proteomes" id="UP000062973">
    <property type="component" value="Chromosome"/>
</dbReference>
<organism evidence="2 3">
    <name type="scientific">Amycolatopsis methanolica 239</name>
    <dbReference type="NCBI Taxonomy" id="1068978"/>
    <lineage>
        <taxon>Bacteria</taxon>
        <taxon>Bacillati</taxon>
        <taxon>Actinomycetota</taxon>
        <taxon>Actinomycetes</taxon>
        <taxon>Pseudonocardiales</taxon>
        <taxon>Pseudonocardiaceae</taxon>
        <taxon>Amycolatopsis</taxon>
        <taxon>Amycolatopsis methanolica group</taxon>
    </lineage>
</organism>
<dbReference type="HOGENOM" id="CLU_2784771_0_0_11"/>
<protein>
    <submittedName>
        <fullName evidence="2">4-hydroxybenzoate 3-monooxygenase</fullName>
    </submittedName>
</protein>
<proteinExistence type="predicted"/>
<reference evidence="2 3" key="1">
    <citation type="submission" date="2014-07" db="EMBL/GenBank/DDBJ databases">
        <title>Whole Genome Sequence of the Amycolatopsis methanolica 239.</title>
        <authorList>
            <person name="Tang B."/>
        </authorList>
    </citation>
    <scope>NUCLEOTIDE SEQUENCE [LARGE SCALE GENOMIC DNA]</scope>
    <source>
        <strain evidence="2 3">239</strain>
    </source>
</reference>
<dbReference type="KEGG" id="amq:AMETH_2808"/>
<evidence type="ECO:0000313" key="3">
    <source>
        <dbReference type="Proteomes" id="UP000062973"/>
    </source>
</evidence>
<dbReference type="RefSeq" id="WP_017987894.1">
    <property type="nucleotide sequence ID" value="NZ_AQUL01000002.1"/>
</dbReference>
<gene>
    <name evidence="2" type="ORF">AMETH_2808</name>
</gene>
<sequence length="68" mass="7343">MGRPAGHFVYPQQLLVTDLVAHYADKGGDTEFGVRDVALHDVESARRVGAPGRADRGATRARPASRRS</sequence>
<dbReference type="AlphaFoldDB" id="A0A076MVU0"/>
<evidence type="ECO:0000313" key="2">
    <source>
        <dbReference type="EMBL" id="AIJ22900.1"/>
    </source>
</evidence>
<keyword evidence="3" id="KW-1185">Reference proteome</keyword>
<feature type="region of interest" description="Disordered" evidence="1">
    <location>
        <begin position="45"/>
        <end position="68"/>
    </location>
</feature>
<keyword evidence="2" id="KW-0503">Monooxygenase</keyword>
<accession>A0A076MVU0</accession>
<dbReference type="PATRIC" id="fig|1068978.7.peg.2997"/>
<keyword evidence="2" id="KW-0560">Oxidoreductase</keyword>